<organism evidence="1 2">
    <name type="scientific">Dyadobacter jiangsuensis</name>
    <dbReference type="NCBI Taxonomy" id="1591085"/>
    <lineage>
        <taxon>Bacteria</taxon>
        <taxon>Pseudomonadati</taxon>
        <taxon>Bacteroidota</taxon>
        <taxon>Cytophagia</taxon>
        <taxon>Cytophagales</taxon>
        <taxon>Spirosomataceae</taxon>
        <taxon>Dyadobacter</taxon>
    </lineage>
</organism>
<proteinExistence type="predicted"/>
<comment type="caution">
    <text evidence="1">The sequence shown here is derived from an EMBL/GenBank/DDBJ whole genome shotgun (WGS) entry which is preliminary data.</text>
</comment>
<reference evidence="1 2" key="1">
    <citation type="submission" date="2018-03" db="EMBL/GenBank/DDBJ databases">
        <title>Genomic Encyclopedia of Archaeal and Bacterial Type Strains, Phase II (KMG-II): from individual species to whole genera.</title>
        <authorList>
            <person name="Goeker M."/>
        </authorList>
    </citation>
    <scope>NUCLEOTIDE SEQUENCE [LARGE SCALE GENOMIC DNA]</scope>
    <source>
        <strain evidence="1 2">DSM 29057</strain>
    </source>
</reference>
<name>A0A2P8GBD4_9BACT</name>
<dbReference type="EMBL" id="PYAS01000003">
    <property type="protein sequence ID" value="PSL31284.1"/>
    <property type="molecule type" value="Genomic_DNA"/>
</dbReference>
<dbReference type="RefSeq" id="WP_106594639.1">
    <property type="nucleotide sequence ID" value="NZ_PYAS01000003.1"/>
</dbReference>
<accession>A0A2P8GBD4</accession>
<protein>
    <submittedName>
        <fullName evidence="1">Uncharacterized protein</fullName>
    </submittedName>
</protein>
<dbReference type="AlphaFoldDB" id="A0A2P8GBD4"/>
<keyword evidence="2" id="KW-1185">Reference proteome</keyword>
<dbReference type="Proteomes" id="UP000241964">
    <property type="component" value="Unassembled WGS sequence"/>
</dbReference>
<evidence type="ECO:0000313" key="1">
    <source>
        <dbReference type="EMBL" id="PSL31284.1"/>
    </source>
</evidence>
<gene>
    <name evidence="1" type="ORF">CLV60_103150</name>
</gene>
<evidence type="ECO:0000313" key="2">
    <source>
        <dbReference type="Proteomes" id="UP000241964"/>
    </source>
</evidence>
<dbReference type="OrthoDB" id="669883at2"/>
<sequence>MEKEEIRFVQARYHQLNLSPEQAEKVLSYENMRDSCSHTHIFSAWEEWDFEYSVFQDLLNEDQMLQYRLRMEEMRKTHIESLVEQDNSNKTWLERTQEKVDYLKATLIPSIVFDQSHMILSIMADRTKIDYLRVNYRAFLHDQRKRILVDHFRHKKTYAPIQLKYRLLEHYTSCIIPDYIAFENWMDEPTRAVAAFVKAKLPQRSSEVYEFYRGKLHESKAFSEQIFAKYYRHIDGWSVWTRDPLPEEEERTNWLMSMLLLDNNAFGFEEIR</sequence>